<proteinExistence type="predicted"/>
<dbReference type="EMBL" id="HBUF01296595">
    <property type="protein sequence ID" value="CAG6690240.1"/>
    <property type="molecule type" value="Transcribed_RNA"/>
</dbReference>
<evidence type="ECO:0000313" key="2">
    <source>
        <dbReference type="EMBL" id="CAG6690239.1"/>
    </source>
</evidence>
<feature type="transmembrane region" description="Helical" evidence="1">
    <location>
        <begin position="7"/>
        <end position="26"/>
    </location>
</feature>
<feature type="transmembrane region" description="Helical" evidence="1">
    <location>
        <begin position="69"/>
        <end position="88"/>
    </location>
</feature>
<protein>
    <submittedName>
        <fullName evidence="2">Uncharacterized protein</fullName>
    </submittedName>
</protein>
<sequence>MRVGTYIIFLMNVVVILIAIVSNHTAPNVVVASVFLGIKTMSRFKISNKVYKHARLHVHEILKFTASQVTYSVFIIFKSFLILIKLILLCRYLPTYHRTVQ</sequence>
<evidence type="ECO:0000256" key="1">
    <source>
        <dbReference type="SAM" id="Phobius"/>
    </source>
</evidence>
<organism evidence="2">
    <name type="scientific">Cacopsylla melanoneura</name>
    <dbReference type="NCBI Taxonomy" id="428564"/>
    <lineage>
        <taxon>Eukaryota</taxon>
        <taxon>Metazoa</taxon>
        <taxon>Ecdysozoa</taxon>
        <taxon>Arthropoda</taxon>
        <taxon>Hexapoda</taxon>
        <taxon>Insecta</taxon>
        <taxon>Pterygota</taxon>
        <taxon>Neoptera</taxon>
        <taxon>Paraneoptera</taxon>
        <taxon>Hemiptera</taxon>
        <taxon>Sternorrhyncha</taxon>
        <taxon>Psylloidea</taxon>
        <taxon>Psyllidae</taxon>
        <taxon>Psyllinae</taxon>
        <taxon>Cacopsylla</taxon>
    </lineage>
</organism>
<keyword evidence="1" id="KW-0812">Transmembrane</keyword>
<name>A0A8D8TP13_9HEMI</name>
<keyword evidence="1" id="KW-1133">Transmembrane helix</keyword>
<dbReference type="EMBL" id="HBUF01296594">
    <property type="protein sequence ID" value="CAG6690239.1"/>
    <property type="molecule type" value="Transcribed_RNA"/>
</dbReference>
<dbReference type="AlphaFoldDB" id="A0A8D8TP13"/>
<keyword evidence="1" id="KW-0472">Membrane</keyword>
<accession>A0A8D8TP13</accession>
<reference evidence="2" key="1">
    <citation type="submission" date="2021-05" db="EMBL/GenBank/DDBJ databases">
        <authorList>
            <person name="Alioto T."/>
            <person name="Alioto T."/>
            <person name="Gomez Garrido J."/>
        </authorList>
    </citation>
    <scope>NUCLEOTIDE SEQUENCE</scope>
</reference>